<dbReference type="UniPathway" id="UPA00028">
    <property type="reaction ID" value="UER00004"/>
</dbReference>
<dbReference type="InterPro" id="IPR051402">
    <property type="entry name" value="KPR-Related"/>
</dbReference>
<dbReference type="NCBIfam" id="TIGR00745">
    <property type="entry name" value="apbA_panE"/>
    <property type="match status" value="1"/>
</dbReference>
<feature type="domain" description="Ketopantoate reductase C-terminal" evidence="12">
    <location>
        <begin position="178"/>
        <end position="299"/>
    </location>
</feature>
<evidence type="ECO:0000256" key="1">
    <source>
        <dbReference type="ARBA" id="ARBA00002919"/>
    </source>
</evidence>
<dbReference type="OrthoDB" id="9796561at2"/>
<comment type="function">
    <text evidence="1 10">Catalyzes the NADPH-dependent reduction of ketopantoate into pantoic acid.</text>
</comment>
<sequence>MNILIYGVGGVGGYFGGKLTKTNNHITFIARGKHLEAIKQNGLQVTSYKGDFVAEPDLATDDLGEIPTPDLVILGVKSWQVPESIKALKPYVKSETVFLPLQNGAANAEKILEVLPNAQVLGGLCRIVAFKDGPGKIKHPTFEPIIIFGELNGSLTDRIKALQELFQEAGFVSDSVENIQVEIWKKFLFICTISGIGGLTRVPMGKIRSSEYLFQMMKDTAREIFKVAKAKGINLTEAHMDSVFEVIQNQDAEVTASTQRDIMEGKPSELDNFNGYIVREGKRLGVPVPVNELIYECLLPMEKEARKL</sequence>
<evidence type="ECO:0000256" key="8">
    <source>
        <dbReference type="ARBA" id="ARBA00032024"/>
    </source>
</evidence>
<dbReference type="GO" id="GO:0008677">
    <property type="term" value="F:2-dehydropantoate 2-reductase activity"/>
    <property type="evidence" value="ECO:0007669"/>
    <property type="project" value="UniProtKB-EC"/>
</dbReference>
<evidence type="ECO:0000256" key="3">
    <source>
        <dbReference type="ARBA" id="ARBA00007870"/>
    </source>
</evidence>
<dbReference type="PANTHER" id="PTHR21708:SF26">
    <property type="entry name" value="2-DEHYDROPANTOATE 2-REDUCTASE"/>
    <property type="match status" value="1"/>
</dbReference>
<reference evidence="13 14" key="1">
    <citation type="submission" date="2018-07" db="EMBL/GenBank/DDBJ databases">
        <title>Leeuwenhoekiella genomics.</title>
        <authorList>
            <person name="Tahon G."/>
            <person name="Willems A."/>
        </authorList>
    </citation>
    <scope>NUCLEOTIDE SEQUENCE [LARGE SCALE GENOMIC DNA]</scope>
    <source>
        <strain evidence="13 14">R-50232</strain>
    </source>
</reference>
<dbReference type="EC" id="1.1.1.169" evidence="4 10"/>
<gene>
    <name evidence="13" type="ORF">DSM04_101418</name>
</gene>
<comment type="caution">
    <text evidence="13">The sequence shown here is derived from an EMBL/GenBank/DDBJ whole genome shotgun (WGS) entry which is preliminary data.</text>
</comment>
<evidence type="ECO:0000313" key="14">
    <source>
        <dbReference type="Proteomes" id="UP000289821"/>
    </source>
</evidence>
<dbReference type="Gene3D" id="1.10.1040.10">
    <property type="entry name" value="N-(1-d-carboxylethyl)-l-norvaline Dehydrogenase, domain 2"/>
    <property type="match status" value="1"/>
</dbReference>
<dbReference type="InterPro" id="IPR003710">
    <property type="entry name" value="ApbA"/>
</dbReference>
<dbReference type="Proteomes" id="UP000289821">
    <property type="component" value="Unassembled WGS sequence"/>
</dbReference>
<dbReference type="PANTHER" id="PTHR21708">
    <property type="entry name" value="PROBABLE 2-DEHYDROPANTOATE 2-REDUCTASE"/>
    <property type="match status" value="1"/>
</dbReference>
<dbReference type="EMBL" id="QOVI01000001">
    <property type="protein sequence ID" value="RXG18226.1"/>
    <property type="molecule type" value="Genomic_DNA"/>
</dbReference>
<dbReference type="FunFam" id="3.40.50.720:FF:000307">
    <property type="entry name" value="2-dehydropantoate 2-reductase"/>
    <property type="match status" value="1"/>
</dbReference>
<dbReference type="SUPFAM" id="SSF48179">
    <property type="entry name" value="6-phosphogluconate dehydrogenase C-terminal domain-like"/>
    <property type="match status" value="1"/>
</dbReference>
<dbReference type="InterPro" id="IPR013752">
    <property type="entry name" value="KPA_reductase"/>
</dbReference>
<keyword evidence="14" id="KW-1185">Reference proteome</keyword>
<dbReference type="InterPro" id="IPR013332">
    <property type="entry name" value="KPR_N"/>
</dbReference>
<evidence type="ECO:0000313" key="13">
    <source>
        <dbReference type="EMBL" id="RXG18226.1"/>
    </source>
</evidence>
<protein>
    <recommendedName>
        <fullName evidence="5 10">2-dehydropantoate 2-reductase</fullName>
        <ecNumber evidence="4 10">1.1.1.169</ecNumber>
    </recommendedName>
    <alternativeName>
        <fullName evidence="8 10">Ketopantoate reductase</fullName>
    </alternativeName>
</protein>
<keyword evidence="7 10" id="KW-0560">Oxidoreductase</keyword>
<dbReference type="AlphaFoldDB" id="A0A4Q0P0V6"/>
<evidence type="ECO:0000256" key="5">
    <source>
        <dbReference type="ARBA" id="ARBA00019465"/>
    </source>
</evidence>
<dbReference type="InterPro" id="IPR008927">
    <property type="entry name" value="6-PGluconate_DH-like_C_sf"/>
</dbReference>
<evidence type="ECO:0000256" key="7">
    <source>
        <dbReference type="ARBA" id="ARBA00023002"/>
    </source>
</evidence>
<evidence type="ECO:0000259" key="12">
    <source>
        <dbReference type="Pfam" id="PF08546"/>
    </source>
</evidence>
<comment type="similarity">
    <text evidence="3 10">Belongs to the ketopantoate reductase family.</text>
</comment>
<evidence type="ECO:0000256" key="9">
    <source>
        <dbReference type="ARBA" id="ARBA00048793"/>
    </source>
</evidence>
<dbReference type="Pfam" id="PF08546">
    <property type="entry name" value="ApbA_C"/>
    <property type="match status" value="1"/>
</dbReference>
<proteinExistence type="inferred from homology"/>
<dbReference type="RefSeq" id="WP_128759792.1">
    <property type="nucleotide sequence ID" value="NZ_QOVI01000001.1"/>
</dbReference>
<evidence type="ECO:0000256" key="4">
    <source>
        <dbReference type="ARBA" id="ARBA00013014"/>
    </source>
</evidence>
<evidence type="ECO:0000259" key="11">
    <source>
        <dbReference type="Pfam" id="PF02558"/>
    </source>
</evidence>
<comment type="pathway">
    <text evidence="2 10">Cofactor biosynthesis; (R)-pantothenate biosynthesis; (R)-pantoate from 3-methyl-2-oxobutanoate: step 2/2.</text>
</comment>
<dbReference type="Gene3D" id="3.40.50.720">
    <property type="entry name" value="NAD(P)-binding Rossmann-like Domain"/>
    <property type="match status" value="1"/>
</dbReference>
<dbReference type="FunFam" id="1.10.1040.10:FF:000017">
    <property type="entry name" value="2-dehydropantoate 2-reductase"/>
    <property type="match status" value="1"/>
</dbReference>
<dbReference type="GO" id="GO:0015940">
    <property type="term" value="P:pantothenate biosynthetic process"/>
    <property type="evidence" value="ECO:0007669"/>
    <property type="project" value="UniProtKB-UniPathway"/>
</dbReference>
<feature type="domain" description="Ketopantoate reductase N-terminal" evidence="11">
    <location>
        <begin position="3"/>
        <end position="152"/>
    </location>
</feature>
<keyword evidence="6 10" id="KW-0521">NADP</keyword>
<accession>A0A4Q0P0V6</accession>
<dbReference type="InterPro" id="IPR013328">
    <property type="entry name" value="6PGD_dom2"/>
</dbReference>
<keyword evidence="10" id="KW-0566">Pantothenate biosynthesis</keyword>
<dbReference type="InterPro" id="IPR036291">
    <property type="entry name" value="NAD(P)-bd_dom_sf"/>
</dbReference>
<name>A0A4Q0P0V6_9FLAO</name>
<evidence type="ECO:0000256" key="6">
    <source>
        <dbReference type="ARBA" id="ARBA00022857"/>
    </source>
</evidence>
<dbReference type="Pfam" id="PF02558">
    <property type="entry name" value="ApbA"/>
    <property type="match status" value="1"/>
</dbReference>
<dbReference type="GO" id="GO:0005737">
    <property type="term" value="C:cytoplasm"/>
    <property type="evidence" value="ECO:0007669"/>
    <property type="project" value="TreeGrafter"/>
</dbReference>
<dbReference type="SUPFAM" id="SSF51735">
    <property type="entry name" value="NAD(P)-binding Rossmann-fold domains"/>
    <property type="match status" value="1"/>
</dbReference>
<organism evidence="13 14">
    <name type="scientific">Leeuwenhoekiella aestuarii</name>
    <dbReference type="NCBI Taxonomy" id="2249426"/>
    <lineage>
        <taxon>Bacteria</taxon>
        <taxon>Pseudomonadati</taxon>
        <taxon>Bacteroidota</taxon>
        <taxon>Flavobacteriia</taxon>
        <taxon>Flavobacteriales</taxon>
        <taxon>Flavobacteriaceae</taxon>
        <taxon>Leeuwenhoekiella</taxon>
    </lineage>
</organism>
<evidence type="ECO:0000256" key="2">
    <source>
        <dbReference type="ARBA" id="ARBA00004994"/>
    </source>
</evidence>
<comment type="catalytic activity">
    <reaction evidence="9 10">
        <text>(R)-pantoate + NADP(+) = 2-dehydropantoate + NADPH + H(+)</text>
        <dbReference type="Rhea" id="RHEA:16233"/>
        <dbReference type="ChEBI" id="CHEBI:11561"/>
        <dbReference type="ChEBI" id="CHEBI:15378"/>
        <dbReference type="ChEBI" id="CHEBI:15980"/>
        <dbReference type="ChEBI" id="CHEBI:57783"/>
        <dbReference type="ChEBI" id="CHEBI:58349"/>
        <dbReference type="EC" id="1.1.1.169"/>
    </reaction>
</comment>
<evidence type="ECO:0000256" key="10">
    <source>
        <dbReference type="RuleBase" id="RU362068"/>
    </source>
</evidence>